<dbReference type="PANTHER" id="PTHR43744">
    <property type="entry name" value="ABC TRANSPORTER PERMEASE PROTEIN MG189-RELATED-RELATED"/>
    <property type="match status" value="1"/>
</dbReference>
<evidence type="ECO:0000259" key="8">
    <source>
        <dbReference type="PROSITE" id="PS50928"/>
    </source>
</evidence>
<gene>
    <name evidence="9" type="ORF">GCM10010917_05300</name>
</gene>
<comment type="caution">
    <text evidence="9">The sequence shown here is derived from an EMBL/GenBank/DDBJ whole genome shotgun (WGS) entry which is preliminary data.</text>
</comment>
<keyword evidence="6 7" id="KW-0472">Membrane</keyword>
<feature type="transmembrane region" description="Helical" evidence="7">
    <location>
        <begin position="186"/>
        <end position="209"/>
    </location>
</feature>
<sequence length="291" mass="32516">MMGIERFERAGWGSRVFDAINLLFLLLLMLTMIIPFLNVISLSLSSGVASMQPDIILLPKDFSFEGYKIIWTSLDIWRPFVNSVTVTVTGTLLHVLLSSLAGYVLVHPYVPGKKLMITFILITMMIPQEAVLIPLYVVNKDLHLINTLSVLVLSGLVSGFSILLMRNFFLSIPYEIAESAKIDGAGEFWVFGAIYMRLATAGLATVTLFEFVRRWNMFTEPLVFINDSMKYTLQLALKSMIVDTSATSSTYMVTTNVKMAGIIIAILPLIAIYPFVQRFFMKGILLGASKE</sequence>
<dbReference type="Pfam" id="PF00528">
    <property type="entry name" value="BPD_transp_1"/>
    <property type="match status" value="1"/>
</dbReference>
<evidence type="ECO:0000256" key="6">
    <source>
        <dbReference type="ARBA" id="ARBA00023136"/>
    </source>
</evidence>
<evidence type="ECO:0000256" key="2">
    <source>
        <dbReference type="ARBA" id="ARBA00022448"/>
    </source>
</evidence>
<organism evidence="9 10">
    <name type="scientific">Paenibacillus physcomitrellae</name>
    <dbReference type="NCBI Taxonomy" id="1619311"/>
    <lineage>
        <taxon>Bacteria</taxon>
        <taxon>Bacillati</taxon>
        <taxon>Bacillota</taxon>
        <taxon>Bacilli</taxon>
        <taxon>Bacillales</taxon>
        <taxon>Paenibacillaceae</taxon>
        <taxon>Paenibacillus</taxon>
    </lineage>
</organism>
<feature type="transmembrane region" description="Helical" evidence="7">
    <location>
        <begin position="259"/>
        <end position="276"/>
    </location>
</feature>
<keyword evidence="4 7" id="KW-0812">Transmembrane</keyword>
<protein>
    <submittedName>
        <fullName evidence="9">ABC transporter permease</fullName>
    </submittedName>
</protein>
<proteinExistence type="inferred from homology"/>
<keyword evidence="3" id="KW-1003">Cell membrane</keyword>
<name>A0ABQ1FN23_9BACL</name>
<keyword evidence="5 7" id="KW-1133">Transmembrane helix</keyword>
<feature type="transmembrane region" description="Helical" evidence="7">
    <location>
        <begin position="144"/>
        <end position="165"/>
    </location>
</feature>
<feature type="transmembrane region" description="Helical" evidence="7">
    <location>
        <begin position="84"/>
        <end position="106"/>
    </location>
</feature>
<dbReference type="PANTHER" id="PTHR43744:SF9">
    <property type="entry name" value="POLYGALACTURONAN_RHAMNOGALACTURONAN TRANSPORT SYSTEM PERMEASE PROTEIN YTCP"/>
    <property type="match status" value="1"/>
</dbReference>
<keyword evidence="2 7" id="KW-0813">Transport</keyword>
<evidence type="ECO:0000313" key="10">
    <source>
        <dbReference type="Proteomes" id="UP000609323"/>
    </source>
</evidence>
<feature type="domain" description="ABC transmembrane type-1" evidence="8">
    <location>
        <begin position="80"/>
        <end position="276"/>
    </location>
</feature>
<evidence type="ECO:0000313" key="9">
    <source>
        <dbReference type="EMBL" id="GGA23498.1"/>
    </source>
</evidence>
<evidence type="ECO:0000256" key="3">
    <source>
        <dbReference type="ARBA" id="ARBA00022475"/>
    </source>
</evidence>
<dbReference type="PROSITE" id="PS50928">
    <property type="entry name" value="ABC_TM1"/>
    <property type="match status" value="1"/>
</dbReference>
<dbReference type="SUPFAM" id="SSF161098">
    <property type="entry name" value="MetI-like"/>
    <property type="match status" value="1"/>
</dbReference>
<comment type="subcellular location">
    <subcellularLocation>
        <location evidence="1 7">Cell membrane</location>
        <topology evidence="1 7">Multi-pass membrane protein</topology>
    </subcellularLocation>
</comment>
<comment type="similarity">
    <text evidence="7">Belongs to the binding-protein-dependent transport system permease family.</text>
</comment>
<evidence type="ECO:0000256" key="7">
    <source>
        <dbReference type="RuleBase" id="RU363032"/>
    </source>
</evidence>
<evidence type="ECO:0000256" key="5">
    <source>
        <dbReference type="ARBA" id="ARBA00022989"/>
    </source>
</evidence>
<evidence type="ECO:0000256" key="1">
    <source>
        <dbReference type="ARBA" id="ARBA00004651"/>
    </source>
</evidence>
<feature type="transmembrane region" description="Helical" evidence="7">
    <location>
        <begin position="118"/>
        <end position="138"/>
    </location>
</feature>
<accession>A0ABQ1FN23</accession>
<dbReference type="InterPro" id="IPR000515">
    <property type="entry name" value="MetI-like"/>
</dbReference>
<dbReference type="EMBL" id="BMHF01000001">
    <property type="protein sequence ID" value="GGA23498.1"/>
    <property type="molecule type" value="Genomic_DNA"/>
</dbReference>
<dbReference type="InterPro" id="IPR035906">
    <property type="entry name" value="MetI-like_sf"/>
</dbReference>
<dbReference type="Gene3D" id="1.10.3720.10">
    <property type="entry name" value="MetI-like"/>
    <property type="match status" value="1"/>
</dbReference>
<dbReference type="Proteomes" id="UP000609323">
    <property type="component" value="Unassembled WGS sequence"/>
</dbReference>
<feature type="transmembrane region" description="Helical" evidence="7">
    <location>
        <begin position="20"/>
        <end position="44"/>
    </location>
</feature>
<keyword evidence="10" id="KW-1185">Reference proteome</keyword>
<reference evidence="10" key="1">
    <citation type="journal article" date="2019" name="Int. J. Syst. Evol. Microbiol.">
        <title>The Global Catalogue of Microorganisms (GCM) 10K type strain sequencing project: providing services to taxonomists for standard genome sequencing and annotation.</title>
        <authorList>
            <consortium name="The Broad Institute Genomics Platform"/>
            <consortium name="The Broad Institute Genome Sequencing Center for Infectious Disease"/>
            <person name="Wu L."/>
            <person name="Ma J."/>
        </authorList>
    </citation>
    <scope>NUCLEOTIDE SEQUENCE [LARGE SCALE GENOMIC DNA]</scope>
    <source>
        <strain evidence="10">CGMCC 1.15044</strain>
    </source>
</reference>
<dbReference type="CDD" id="cd06261">
    <property type="entry name" value="TM_PBP2"/>
    <property type="match status" value="1"/>
</dbReference>
<evidence type="ECO:0000256" key="4">
    <source>
        <dbReference type="ARBA" id="ARBA00022692"/>
    </source>
</evidence>